<protein>
    <recommendedName>
        <fullName evidence="3">BHLH domain-containing protein</fullName>
    </recommendedName>
</protein>
<dbReference type="InterPro" id="IPR011598">
    <property type="entry name" value="bHLH_dom"/>
</dbReference>
<feature type="region of interest" description="Disordered" evidence="2">
    <location>
        <begin position="162"/>
        <end position="191"/>
    </location>
</feature>
<proteinExistence type="predicted"/>
<sequence>MSIAEPSPSTRSPFLDQPTLDSLSSATAGAARGDGDDESGNPLSEFAQQVLGVESDSDAHNLLDLGRSEYAIINEEQTFNDLLQNQHQEREHEHEHGNGQHQHEHEIDPGLENELSRQFTELDESQRNQSQHENREHAVDEITKQGDQISTLVYGGRISKRKRVNVGNGSGGDRPATEEIITDADGNPVGPHEYVRLKKDSHKEVERRRREGINDGINEIAQLIPGGTDRKGKGTVLKRAVAYIIELNDKVRADQEELTKKDIEKQDLEAQLAHLQRQMQEERDRSMRFETSWREAEDRAASSNFEVERIRDELEQLKKSQA</sequence>
<dbReference type="Gene3D" id="4.10.280.10">
    <property type="entry name" value="Helix-loop-helix DNA-binding domain"/>
    <property type="match status" value="1"/>
</dbReference>
<keyword evidence="5" id="KW-1185">Reference proteome</keyword>
<dbReference type="OrthoDB" id="71302at2759"/>
<dbReference type="Proteomes" id="UP000092583">
    <property type="component" value="Unassembled WGS sequence"/>
</dbReference>
<feature type="coiled-coil region" evidence="1">
    <location>
        <begin position="251"/>
        <end position="320"/>
    </location>
</feature>
<dbReference type="PROSITE" id="PS50888">
    <property type="entry name" value="BHLH"/>
    <property type="match status" value="1"/>
</dbReference>
<dbReference type="Pfam" id="PF00010">
    <property type="entry name" value="HLH"/>
    <property type="match status" value="1"/>
</dbReference>
<dbReference type="STRING" id="1331196.A0A1B9INE1"/>
<feature type="region of interest" description="Disordered" evidence="2">
    <location>
        <begin position="86"/>
        <end position="107"/>
    </location>
</feature>
<reference evidence="5" key="2">
    <citation type="submission" date="2013-12" db="EMBL/GenBank/DDBJ databases">
        <title>Evolution of pathogenesis and genome organization in the Tremellales.</title>
        <authorList>
            <person name="Cuomo C."/>
            <person name="Litvintseva A."/>
            <person name="Heitman J."/>
            <person name="Chen Y."/>
            <person name="Sun S."/>
            <person name="Springer D."/>
            <person name="Dromer F."/>
            <person name="Young S."/>
            <person name="Zeng Q."/>
            <person name="Chapman S."/>
            <person name="Gujja S."/>
            <person name="Saif S."/>
            <person name="Birren B."/>
        </authorList>
    </citation>
    <scope>NUCLEOTIDE SEQUENCE [LARGE SCALE GENOMIC DNA]</scope>
    <source>
        <strain evidence="5">CBS 10435</strain>
    </source>
</reference>
<feature type="compositionally biased region" description="Basic and acidic residues" evidence="2">
    <location>
        <begin position="124"/>
        <end position="144"/>
    </location>
</feature>
<dbReference type="InterPro" id="IPR036638">
    <property type="entry name" value="HLH_DNA-bd_sf"/>
</dbReference>
<evidence type="ECO:0000256" key="2">
    <source>
        <dbReference type="SAM" id="MobiDB-lite"/>
    </source>
</evidence>
<evidence type="ECO:0000313" key="5">
    <source>
        <dbReference type="Proteomes" id="UP000092583"/>
    </source>
</evidence>
<dbReference type="PANTHER" id="PTHR47787">
    <property type="entry name" value="CENTROMERE-BINDING PROTEIN 1"/>
    <property type="match status" value="1"/>
</dbReference>
<feature type="compositionally biased region" description="Basic and acidic residues" evidence="2">
    <location>
        <begin position="87"/>
        <end position="107"/>
    </location>
</feature>
<gene>
    <name evidence="4" type="ORF">L486_05958</name>
</gene>
<dbReference type="GO" id="GO:0003700">
    <property type="term" value="F:DNA-binding transcription factor activity"/>
    <property type="evidence" value="ECO:0007669"/>
    <property type="project" value="TreeGrafter"/>
</dbReference>
<organism evidence="4 5">
    <name type="scientific">Kwoniella mangroviensis CBS 10435</name>
    <dbReference type="NCBI Taxonomy" id="1331196"/>
    <lineage>
        <taxon>Eukaryota</taxon>
        <taxon>Fungi</taxon>
        <taxon>Dikarya</taxon>
        <taxon>Basidiomycota</taxon>
        <taxon>Agaricomycotina</taxon>
        <taxon>Tremellomycetes</taxon>
        <taxon>Tremellales</taxon>
        <taxon>Cryptococcaceae</taxon>
        <taxon>Kwoniella</taxon>
    </lineage>
</organism>
<dbReference type="SMART" id="SM00353">
    <property type="entry name" value="HLH"/>
    <property type="match status" value="1"/>
</dbReference>
<dbReference type="SUPFAM" id="SSF47459">
    <property type="entry name" value="HLH, helix-loop-helix DNA-binding domain"/>
    <property type="match status" value="1"/>
</dbReference>
<reference evidence="4 5" key="1">
    <citation type="submission" date="2013-07" db="EMBL/GenBank/DDBJ databases">
        <title>The Genome Sequence of Kwoniella mangroviensis CBS10435.</title>
        <authorList>
            <consortium name="The Broad Institute Genome Sequencing Platform"/>
            <person name="Cuomo C."/>
            <person name="Litvintseva A."/>
            <person name="Chen Y."/>
            <person name="Heitman J."/>
            <person name="Sun S."/>
            <person name="Springer D."/>
            <person name="Dromer F."/>
            <person name="Young S.K."/>
            <person name="Zeng Q."/>
            <person name="Gargeya S."/>
            <person name="Fitzgerald M."/>
            <person name="Abouelleil A."/>
            <person name="Alvarado L."/>
            <person name="Berlin A.M."/>
            <person name="Chapman S.B."/>
            <person name="Dewar J."/>
            <person name="Goldberg J."/>
            <person name="Griggs A."/>
            <person name="Gujja S."/>
            <person name="Hansen M."/>
            <person name="Howarth C."/>
            <person name="Imamovic A."/>
            <person name="Larimer J."/>
            <person name="McCowan C."/>
            <person name="Murphy C."/>
            <person name="Pearson M."/>
            <person name="Priest M."/>
            <person name="Roberts A."/>
            <person name="Saif S."/>
            <person name="Shea T."/>
            <person name="Sykes S."/>
            <person name="Wortman J."/>
            <person name="Nusbaum C."/>
            <person name="Birren B."/>
        </authorList>
    </citation>
    <scope>NUCLEOTIDE SEQUENCE [LARGE SCALE GENOMIC DNA]</scope>
    <source>
        <strain evidence="4 5">CBS 10435</strain>
    </source>
</reference>
<evidence type="ECO:0000313" key="4">
    <source>
        <dbReference type="EMBL" id="OCF57099.1"/>
    </source>
</evidence>
<dbReference type="GO" id="GO:0005634">
    <property type="term" value="C:nucleus"/>
    <property type="evidence" value="ECO:0007669"/>
    <property type="project" value="TreeGrafter"/>
</dbReference>
<keyword evidence="1" id="KW-0175">Coiled coil</keyword>
<feature type="domain" description="BHLH" evidence="3">
    <location>
        <begin position="197"/>
        <end position="247"/>
    </location>
</feature>
<evidence type="ECO:0000256" key="1">
    <source>
        <dbReference type="SAM" id="Coils"/>
    </source>
</evidence>
<name>A0A1B9INE1_9TREE</name>
<feature type="region of interest" description="Disordered" evidence="2">
    <location>
        <begin position="120"/>
        <end position="144"/>
    </location>
</feature>
<dbReference type="PANTHER" id="PTHR47787:SF1">
    <property type="entry name" value="CENTROMERE-BINDING PROTEIN 1"/>
    <property type="match status" value="1"/>
</dbReference>
<dbReference type="AlphaFoldDB" id="A0A1B9INE1"/>
<dbReference type="GO" id="GO:0046983">
    <property type="term" value="F:protein dimerization activity"/>
    <property type="evidence" value="ECO:0007669"/>
    <property type="project" value="InterPro"/>
</dbReference>
<evidence type="ECO:0000259" key="3">
    <source>
        <dbReference type="PROSITE" id="PS50888"/>
    </source>
</evidence>
<dbReference type="EMBL" id="KI669464">
    <property type="protein sequence ID" value="OCF57099.1"/>
    <property type="molecule type" value="Genomic_DNA"/>
</dbReference>
<feature type="region of interest" description="Disordered" evidence="2">
    <location>
        <begin position="1"/>
        <end position="44"/>
    </location>
</feature>
<accession>A0A1B9INE1</accession>